<keyword evidence="5" id="KW-1185">Reference proteome</keyword>
<dbReference type="Proteomes" id="UP000060787">
    <property type="component" value="Chromosome"/>
</dbReference>
<dbReference type="GO" id="GO:0016787">
    <property type="term" value="F:hydrolase activity"/>
    <property type="evidence" value="ECO:0007669"/>
    <property type="project" value="UniProtKB-KW"/>
</dbReference>
<dbReference type="Gene3D" id="3.60.15.10">
    <property type="entry name" value="Ribonuclease Z/Hydroxyacylglutathione hydrolase-like"/>
    <property type="match status" value="1"/>
</dbReference>
<dbReference type="GO" id="GO:0004521">
    <property type="term" value="F:RNA endonuclease activity"/>
    <property type="evidence" value="ECO:0007669"/>
    <property type="project" value="TreeGrafter"/>
</dbReference>
<evidence type="ECO:0000313" key="4">
    <source>
        <dbReference type="EMBL" id="ALN81020.1"/>
    </source>
</evidence>
<dbReference type="KEGG" id="lab:LA76x_2890"/>
<keyword evidence="1" id="KW-0378">Hydrolase</keyword>
<dbReference type="CDD" id="cd16295">
    <property type="entry name" value="TTHA0252-CPSF-like_MBL-fold"/>
    <property type="match status" value="1"/>
</dbReference>
<gene>
    <name evidence="4" type="ORF">LA76x_2890</name>
</gene>
<dbReference type="InterPro" id="IPR022712">
    <property type="entry name" value="Beta_Casp"/>
</dbReference>
<dbReference type="SMART" id="SM01027">
    <property type="entry name" value="Beta-Casp"/>
    <property type="match status" value="1"/>
</dbReference>
<sequence length="484" mass="52386">MDIASSKPPVFRLTFLGATGTVTGSRYLVEAGDKRLLVDCGLFQGYKALRLRNWAAFPVDPASIDAVVLTHAHLDHTGYLPKLVDAGFEGAIWCTPATRRLCGILLPDSAHLLEEEAGYANRTGTTKHHPAEPLYDVASAHEAVRRMRSWDFDAPFEPVPGATARFSSQGHILGAAAVTLSYRGVRLTFSGDIGRYHDPVMRAPSRPAASDWIVTESTYGDREHPLGSMKQEVCEALKPVLQRGGVAIIPAFAVGRAQSLLHVIAQLQEEGELPVAPVYLNSPMATNVTSLYRQYSGQLRLDEAALEKMYRNTRIINSPEESKELNRRKGPMVIVSASGMVTGGRVLHHLIAFAPDPLNAIILCGYQAGGTRGALLAGGARRVRIYGEEVEINAELRQLASASAHADASEIIAWLRSGPVRPRAVFVTHGEPNAADRLRVRIEHELGWTACVPEFGATVDLMSKTADVGMATLDRPALENVGAP</sequence>
<dbReference type="RefSeq" id="WP_082647876.1">
    <property type="nucleotide sequence ID" value="NZ_CP011129.1"/>
</dbReference>
<accession>A0A0S2FBW9</accession>
<dbReference type="SUPFAM" id="SSF56281">
    <property type="entry name" value="Metallo-hydrolase/oxidoreductase"/>
    <property type="match status" value="1"/>
</dbReference>
<dbReference type="PANTHER" id="PTHR11203">
    <property type="entry name" value="CLEAVAGE AND POLYADENYLATION SPECIFICITY FACTOR FAMILY MEMBER"/>
    <property type="match status" value="1"/>
</dbReference>
<dbReference type="Pfam" id="PF10996">
    <property type="entry name" value="Beta-Casp"/>
    <property type="match status" value="1"/>
</dbReference>
<reference evidence="4 5" key="1">
    <citation type="journal article" date="2015" name="BMC Genomics">
        <title>Comparative genomics and metabolic profiling of the genus Lysobacter.</title>
        <authorList>
            <person name="de Bruijn I."/>
            <person name="Cheng X."/>
            <person name="de Jager V."/>
            <person name="Exposito R.G."/>
            <person name="Watrous J."/>
            <person name="Patel N."/>
            <person name="Postma J."/>
            <person name="Dorrestein P.C."/>
            <person name="Kobayashi D."/>
            <person name="Raaijmakers J.M."/>
        </authorList>
    </citation>
    <scope>NUCLEOTIDE SEQUENCE [LARGE SCALE GENOMIC DNA]</scope>
    <source>
        <strain evidence="4 5">76</strain>
    </source>
</reference>
<proteinExistence type="predicted"/>
<dbReference type="PANTHER" id="PTHR11203:SF37">
    <property type="entry name" value="INTEGRATOR COMPLEX SUBUNIT 11"/>
    <property type="match status" value="1"/>
</dbReference>
<dbReference type="SMART" id="SM00849">
    <property type="entry name" value="Lactamase_B"/>
    <property type="match status" value="1"/>
</dbReference>
<dbReference type="Pfam" id="PF00753">
    <property type="entry name" value="Lactamase_B"/>
    <property type="match status" value="1"/>
</dbReference>
<dbReference type="EMBL" id="CP011129">
    <property type="protein sequence ID" value="ALN81020.1"/>
    <property type="molecule type" value="Genomic_DNA"/>
</dbReference>
<dbReference type="Gene3D" id="3.40.50.10890">
    <property type="match status" value="1"/>
</dbReference>
<dbReference type="Pfam" id="PF07521">
    <property type="entry name" value="RMMBL"/>
    <property type="match status" value="1"/>
</dbReference>
<evidence type="ECO:0000313" key="5">
    <source>
        <dbReference type="Proteomes" id="UP000060787"/>
    </source>
</evidence>
<dbReference type="PATRIC" id="fig|84531.8.peg.2902"/>
<dbReference type="InterPro" id="IPR036866">
    <property type="entry name" value="RibonucZ/Hydroxyglut_hydro"/>
</dbReference>
<evidence type="ECO:0000256" key="1">
    <source>
        <dbReference type="ARBA" id="ARBA00022801"/>
    </source>
</evidence>
<dbReference type="InterPro" id="IPR050698">
    <property type="entry name" value="MBL"/>
</dbReference>
<evidence type="ECO:0000259" key="2">
    <source>
        <dbReference type="SMART" id="SM00849"/>
    </source>
</evidence>
<dbReference type="InterPro" id="IPR001279">
    <property type="entry name" value="Metallo-B-lactamas"/>
</dbReference>
<dbReference type="InterPro" id="IPR011108">
    <property type="entry name" value="RMMBL"/>
</dbReference>
<evidence type="ECO:0000259" key="3">
    <source>
        <dbReference type="SMART" id="SM01027"/>
    </source>
</evidence>
<dbReference type="AlphaFoldDB" id="A0A0S2FBW9"/>
<feature type="domain" description="Beta-Casp" evidence="3">
    <location>
        <begin position="257"/>
        <end position="376"/>
    </location>
</feature>
<organism evidence="4 5">
    <name type="scientific">Lysobacter antibioticus</name>
    <dbReference type="NCBI Taxonomy" id="84531"/>
    <lineage>
        <taxon>Bacteria</taxon>
        <taxon>Pseudomonadati</taxon>
        <taxon>Pseudomonadota</taxon>
        <taxon>Gammaproteobacteria</taxon>
        <taxon>Lysobacterales</taxon>
        <taxon>Lysobacteraceae</taxon>
        <taxon>Lysobacter</taxon>
    </lineage>
</organism>
<protein>
    <submittedName>
        <fullName evidence="4">Metallo-beta-lactamase superfamily protein</fullName>
    </submittedName>
</protein>
<name>A0A0S2FBW9_LYSAN</name>
<feature type="domain" description="Metallo-beta-lactamase" evidence="2">
    <location>
        <begin position="23"/>
        <end position="237"/>
    </location>
</feature>
<dbReference type="STRING" id="84531.LA76x_2890"/>